<sequence length="211" mass="22892">MNQVVNFKNFDGAHPLPAKLDAEALDRLFREARTHNAFLDTPVPHALLEEAVELAKMGPTAVNTSPLRIVFVETDEGKALLEPSLAEGNLAKTMAAPVTAIVGFDMAFYDKLPKLFPHADARAWFVGNDAFIDLTARQSGTLQAAYFILALRAVGLDAGPMGGFDNAKVDEAFFAGTTVKSNFLINIGYGDADKLYPRSPRLDFEEIASFA</sequence>
<proteinExistence type="inferred from homology"/>
<comment type="cofactor">
    <cofactor evidence="5">
        <name>FMN</name>
        <dbReference type="ChEBI" id="CHEBI:58210"/>
    </cofactor>
</comment>
<dbReference type="InterPro" id="IPR029479">
    <property type="entry name" value="Nitroreductase"/>
</dbReference>
<dbReference type="AlphaFoldDB" id="A0A1G6AIW2"/>
<evidence type="ECO:0000313" key="7">
    <source>
        <dbReference type="EMBL" id="SDB08328.1"/>
    </source>
</evidence>
<keyword evidence="5" id="KW-0520">NAD</keyword>
<keyword evidence="1 5" id="KW-0285">Flavoprotein</keyword>
<dbReference type="NCBIfam" id="NF003768">
    <property type="entry name" value="PRK05365.1"/>
    <property type="match status" value="1"/>
</dbReference>
<dbReference type="EC" id="1.-.-.-" evidence="5"/>
<evidence type="ECO:0000313" key="8">
    <source>
        <dbReference type="Proteomes" id="UP000199071"/>
    </source>
</evidence>
<dbReference type="Proteomes" id="UP000199071">
    <property type="component" value="Unassembled WGS sequence"/>
</dbReference>
<organism evidence="7 8">
    <name type="scientific">Bauldia litoralis</name>
    <dbReference type="NCBI Taxonomy" id="665467"/>
    <lineage>
        <taxon>Bacteria</taxon>
        <taxon>Pseudomonadati</taxon>
        <taxon>Pseudomonadota</taxon>
        <taxon>Alphaproteobacteria</taxon>
        <taxon>Hyphomicrobiales</taxon>
        <taxon>Kaistiaceae</taxon>
        <taxon>Bauldia</taxon>
    </lineage>
</organism>
<evidence type="ECO:0000256" key="2">
    <source>
        <dbReference type="ARBA" id="ARBA00022643"/>
    </source>
</evidence>
<keyword evidence="2 5" id="KW-0288">FMN</keyword>
<dbReference type="InterPro" id="IPR050461">
    <property type="entry name" value="Nitroreductase_HadB/RutE"/>
</dbReference>
<evidence type="ECO:0000256" key="5">
    <source>
        <dbReference type="HAMAP-Rule" id="MF_01204"/>
    </source>
</evidence>
<keyword evidence="8" id="KW-1185">Reference proteome</keyword>
<dbReference type="Pfam" id="PF00881">
    <property type="entry name" value="Nitroreductase"/>
    <property type="match status" value="1"/>
</dbReference>
<keyword evidence="3 5" id="KW-0521">NADP</keyword>
<feature type="domain" description="Nitroreductase" evidence="6">
    <location>
        <begin position="31"/>
        <end position="173"/>
    </location>
</feature>
<evidence type="ECO:0000259" key="6">
    <source>
        <dbReference type="Pfam" id="PF00881"/>
    </source>
</evidence>
<comment type="similarity">
    <text evidence="5">Belongs to the nitroreductase family. HadB/RutE subfamily.</text>
</comment>
<dbReference type="GO" id="GO:0016491">
    <property type="term" value="F:oxidoreductase activity"/>
    <property type="evidence" value="ECO:0007669"/>
    <property type="project" value="UniProtKB-UniRule"/>
</dbReference>
<dbReference type="InterPro" id="IPR023936">
    <property type="entry name" value="RutE-like"/>
</dbReference>
<dbReference type="STRING" id="665467.SAMN02982931_00703"/>
<dbReference type="InterPro" id="IPR000415">
    <property type="entry name" value="Nitroreductase-like"/>
</dbReference>
<protein>
    <recommendedName>
        <fullName evidence="5">Putative NADH dehydrogenase/NAD(P)H nitroreductase SAMN02982931_00703</fullName>
        <ecNumber evidence="5">1.-.-.-</ecNumber>
    </recommendedName>
</protein>
<reference evidence="7 8" key="1">
    <citation type="submission" date="2016-10" db="EMBL/GenBank/DDBJ databases">
        <authorList>
            <person name="de Groot N.N."/>
        </authorList>
    </citation>
    <scope>NUCLEOTIDE SEQUENCE [LARGE SCALE GENOMIC DNA]</scope>
    <source>
        <strain evidence="7 8">ATCC 35022</strain>
    </source>
</reference>
<evidence type="ECO:0000256" key="4">
    <source>
        <dbReference type="ARBA" id="ARBA00023002"/>
    </source>
</evidence>
<dbReference type="Gene3D" id="3.40.109.10">
    <property type="entry name" value="NADH Oxidase"/>
    <property type="match status" value="1"/>
</dbReference>
<accession>A0A1G6AIW2</accession>
<keyword evidence="4 5" id="KW-0560">Oxidoreductase</keyword>
<dbReference type="HAMAP" id="MF_01204">
    <property type="entry name" value="Oxidoreductase_RutE_HadB"/>
    <property type="match status" value="1"/>
</dbReference>
<evidence type="ECO:0000256" key="3">
    <source>
        <dbReference type="ARBA" id="ARBA00022857"/>
    </source>
</evidence>
<name>A0A1G6AIW2_9HYPH</name>
<dbReference type="PANTHER" id="PTHR43543">
    <property type="entry name" value="MALONIC SEMIALDEHYDE REDUCTASE RUTE-RELATED"/>
    <property type="match status" value="1"/>
</dbReference>
<evidence type="ECO:0000256" key="1">
    <source>
        <dbReference type="ARBA" id="ARBA00022630"/>
    </source>
</evidence>
<dbReference type="SUPFAM" id="SSF55469">
    <property type="entry name" value="FMN-dependent nitroreductase-like"/>
    <property type="match status" value="1"/>
</dbReference>
<dbReference type="CDD" id="cd02148">
    <property type="entry name" value="RutE-like"/>
    <property type="match status" value="1"/>
</dbReference>
<dbReference type="PANTHER" id="PTHR43543:SF1">
    <property type="entry name" value="MALONIC SEMIALDEHYDE REDUCTASE RUTE-RELATED"/>
    <property type="match status" value="1"/>
</dbReference>
<dbReference type="RefSeq" id="WP_090874787.1">
    <property type="nucleotide sequence ID" value="NZ_FMXQ01000001.1"/>
</dbReference>
<gene>
    <name evidence="7" type="ORF">SAMN02982931_00703</name>
</gene>
<dbReference type="EMBL" id="FMXQ01000001">
    <property type="protein sequence ID" value="SDB08328.1"/>
    <property type="molecule type" value="Genomic_DNA"/>
</dbReference>
<dbReference type="OrthoDB" id="9784375at2"/>